<evidence type="ECO:0000313" key="5">
    <source>
        <dbReference type="Proteomes" id="UP000490939"/>
    </source>
</evidence>
<protein>
    <submittedName>
        <fullName evidence="3">Uncharacterized protein</fullName>
    </submittedName>
</protein>
<dbReference type="Proteomes" id="UP000490939">
    <property type="component" value="Unassembled WGS sequence"/>
</dbReference>
<accession>A0A8H3VPB2</accession>
<feature type="compositionally biased region" description="Basic and acidic residues" evidence="1">
    <location>
        <begin position="157"/>
        <end position="170"/>
    </location>
</feature>
<sequence>MSCSNSTVRVRVKLTHTSFGISQHRGFHLHQAYPKSVAPSVTSSMSAPEAVKRGLAVRDANRIANPLRSPIPRESHSISANIGKRRALAGPLLSSPARKGHGTRMAEMYSNARAHLDSLSDVSASPRRYQPTQPSTTKSDEIKYPTLPVDAGPPRNLENETATHKPKESSELDLPVWIHDSAIGSPHRGRRLSRDAENHSVKTPPLRLNPRPIRRDVPYSAETLKPKRYYASLGRPVEPPQSDTALSEALSGSEGSSASWTGDSEFYYPKPQPLPQQLRQCSVSEWLERLPEKLDSATDTGEVPEEEAEDDEDELAIPPLSPYVELQRGTVRRRRRVARQVRQRCASYDDEDIFGRID</sequence>
<dbReference type="Proteomes" id="UP000447873">
    <property type="component" value="Unassembled WGS sequence"/>
</dbReference>
<keyword evidence="5" id="KW-1185">Reference proteome</keyword>
<dbReference type="EMBL" id="WNWS01000074">
    <property type="protein sequence ID" value="KAE9982538.1"/>
    <property type="molecule type" value="Genomic_DNA"/>
</dbReference>
<feature type="region of interest" description="Disordered" evidence="1">
    <location>
        <begin position="119"/>
        <end position="274"/>
    </location>
</feature>
<dbReference type="EMBL" id="WNWR01000137">
    <property type="protein sequence ID" value="KAE9990439.1"/>
    <property type="molecule type" value="Genomic_DNA"/>
</dbReference>
<organism evidence="3 5">
    <name type="scientific">Venturia inaequalis</name>
    <name type="common">Apple scab fungus</name>
    <dbReference type="NCBI Taxonomy" id="5025"/>
    <lineage>
        <taxon>Eukaryota</taxon>
        <taxon>Fungi</taxon>
        <taxon>Dikarya</taxon>
        <taxon>Ascomycota</taxon>
        <taxon>Pezizomycotina</taxon>
        <taxon>Dothideomycetes</taxon>
        <taxon>Pleosporomycetidae</taxon>
        <taxon>Venturiales</taxon>
        <taxon>Venturiaceae</taxon>
        <taxon>Venturia</taxon>
    </lineage>
</organism>
<feature type="compositionally biased region" description="Low complexity" evidence="1">
    <location>
        <begin position="246"/>
        <end position="259"/>
    </location>
</feature>
<evidence type="ECO:0000256" key="1">
    <source>
        <dbReference type="SAM" id="MobiDB-lite"/>
    </source>
</evidence>
<feature type="region of interest" description="Disordered" evidence="1">
    <location>
        <begin position="291"/>
        <end position="319"/>
    </location>
</feature>
<reference evidence="3 5" key="1">
    <citation type="submission" date="2019-07" db="EMBL/GenBank/DDBJ databases">
        <title>Venturia inaequalis Genome Resource.</title>
        <authorList>
            <person name="Lichtner F.J."/>
        </authorList>
    </citation>
    <scope>NUCLEOTIDE SEQUENCE [LARGE SCALE GENOMIC DNA]</scope>
    <source>
        <strain evidence="2 4">120213</strain>
        <strain evidence="3 5">DMI_063113</strain>
    </source>
</reference>
<evidence type="ECO:0000313" key="3">
    <source>
        <dbReference type="EMBL" id="KAE9990439.1"/>
    </source>
</evidence>
<name>A0A8H3VPB2_VENIN</name>
<dbReference type="AlphaFoldDB" id="A0A8H3VPB2"/>
<comment type="caution">
    <text evidence="3">The sequence shown here is derived from an EMBL/GenBank/DDBJ whole genome shotgun (WGS) entry which is preliminary data.</text>
</comment>
<feature type="compositionally biased region" description="Acidic residues" evidence="1">
    <location>
        <begin position="302"/>
        <end position="315"/>
    </location>
</feature>
<proteinExistence type="predicted"/>
<evidence type="ECO:0000313" key="4">
    <source>
        <dbReference type="Proteomes" id="UP000447873"/>
    </source>
</evidence>
<gene>
    <name evidence="3" type="ORF">EG327_001392</name>
    <name evidence="2" type="ORF">EG328_010820</name>
</gene>
<evidence type="ECO:0000313" key="2">
    <source>
        <dbReference type="EMBL" id="KAE9982538.1"/>
    </source>
</evidence>